<organism evidence="2 3">
    <name type="scientific">Methylobacillus rhizosphaerae</name>
    <dbReference type="NCBI Taxonomy" id="551994"/>
    <lineage>
        <taxon>Bacteria</taxon>
        <taxon>Pseudomonadati</taxon>
        <taxon>Pseudomonadota</taxon>
        <taxon>Betaproteobacteria</taxon>
        <taxon>Nitrosomonadales</taxon>
        <taxon>Methylophilaceae</taxon>
        <taxon>Methylobacillus</taxon>
    </lineage>
</organism>
<dbReference type="EMBL" id="FZOA01000005">
    <property type="protein sequence ID" value="SNR84598.1"/>
    <property type="molecule type" value="Genomic_DNA"/>
</dbReference>
<proteinExistence type="predicted"/>
<dbReference type="AlphaFoldDB" id="A0A238ZNQ5"/>
<name>A0A238ZNQ5_9PROT</name>
<feature type="transmembrane region" description="Helical" evidence="1">
    <location>
        <begin position="21"/>
        <end position="38"/>
    </location>
</feature>
<evidence type="ECO:0000313" key="2">
    <source>
        <dbReference type="EMBL" id="SNR84598.1"/>
    </source>
</evidence>
<keyword evidence="1" id="KW-0472">Membrane</keyword>
<evidence type="ECO:0008006" key="4">
    <source>
        <dbReference type="Google" id="ProtNLM"/>
    </source>
</evidence>
<evidence type="ECO:0000313" key="3">
    <source>
        <dbReference type="Proteomes" id="UP000198305"/>
    </source>
</evidence>
<dbReference type="Proteomes" id="UP000198305">
    <property type="component" value="Unassembled WGS sequence"/>
</dbReference>
<keyword evidence="3" id="KW-1185">Reference proteome</keyword>
<protein>
    <recommendedName>
        <fullName evidence="4">Tfp pilus assembly protein PilN</fullName>
    </recommendedName>
</protein>
<reference evidence="3" key="1">
    <citation type="submission" date="2017-06" db="EMBL/GenBank/DDBJ databases">
        <authorList>
            <person name="Varghese N."/>
            <person name="Submissions S."/>
        </authorList>
    </citation>
    <scope>NUCLEOTIDE SEQUENCE [LARGE SCALE GENOMIC DNA]</scope>
    <source>
        <strain evidence="3">Ca-68</strain>
    </source>
</reference>
<sequence length="173" mass="19172">MLPEVSINHASTSSSHQRLGICLLLLGLLSAIALLVWMHQQDTARQQLEGEMQRMQAPTSTVRLSPKESQLQQQEMAAVRAAINDLALPWQSLFMTLENIPASDIRIAAIEPNARLGKLKLTANAADIVQMFAYVNALSEQDIFSDVVLVSHEYHPGQDMPVQFVVEAIWGNQ</sequence>
<keyword evidence="1" id="KW-0812">Transmembrane</keyword>
<gene>
    <name evidence="2" type="ORF">SAMN05192560_1376</name>
</gene>
<evidence type="ECO:0000256" key="1">
    <source>
        <dbReference type="SAM" id="Phobius"/>
    </source>
</evidence>
<accession>A0A238ZNQ5</accession>
<keyword evidence="1" id="KW-1133">Transmembrane helix</keyword>